<comment type="catalytic activity">
    <reaction evidence="6">
        <text>D-tagatofuranose 6-phosphate + ATP = D-tagatofuranose 1,6-bisphosphate + ADP + H(+)</text>
        <dbReference type="Rhea" id="RHEA:12420"/>
        <dbReference type="ChEBI" id="CHEBI:15378"/>
        <dbReference type="ChEBI" id="CHEBI:30616"/>
        <dbReference type="ChEBI" id="CHEBI:58694"/>
        <dbReference type="ChEBI" id="CHEBI:58695"/>
        <dbReference type="ChEBI" id="CHEBI:456216"/>
        <dbReference type="EC" id="2.7.1.144"/>
    </reaction>
</comment>
<evidence type="ECO:0000256" key="4">
    <source>
        <dbReference type="ARBA" id="ARBA00022777"/>
    </source>
</evidence>
<protein>
    <recommendedName>
        <fullName evidence="6">Tagatose-6-phosphate kinase</fullName>
        <ecNumber evidence="6">2.7.1.144</ecNumber>
    </recommendedName>
</protein>
<dbReference type="GO" id="GO:0005988">
    <property type="term" value="P:lactose metabolic process"/>
    <property type="evidence" value="ECO:0007669"/>
    <property type="project" value="UniProtKB-KW"/>
</dbReference>
<evidence type="ECO:0000256" key="1">
    <source>
        <dbReference type="ARBA" id="ARBA00005380"/>
    </source>
</evidence>
<dbReference type="EMBL" id="CP071250">
    <property type="protein sequence ID" value="UUF08476.1"/>
    <property type="molecule type" value="Genomic_DNA"/>
</dbReference>
<dbReference type="GO" id="GO:0005524">
    <property type="term" value="F:ATP binding"/>
    <property type="evidence" value="ECO:0007669"/>
    <property type="project" value="UniProtKB-KW"/>
</dbReference>
<dbReference type="CDD" id="cd01164">
    <property type="entry name" value="FruK_PfkB_like"/>
    <property type="match status" value="1"/>
</dbReference>
<dbReference type="Gene3D" id="3.40.1190.20">
    <property type="match status" value="1"/>
</dbReference>
<dbReference type="PANTHER" id="PTHR46566:SF5">
    <property type="entry name" value="1-PHOSPHOFRUCTOKINASE"/>
    <property type="match status" value="1"/>
</dbReference>
<evidence type="ECO:0000256" key="2">
    <source>
        <dbReference type="ARBA" id="ARBA00022679"/>
    </source>
</evidence>
<comment type="pathway">
    <text evidence="6">Carbohydrate metabolism; D-tagatose 6-phosphate degradation; D-glyceraldehyde 3-phosphate and glycerone phosphate from D-tagatose 6-phosphate: step 1/2.</text>
</comment>
<dbReference type="PANTHER" id="PTHR46566">
    <property type="entry name" value="1-PHOSPHOFRUCTOKINASE-RELATED"/>
    <property type="match status" value="1"/>
</dbReference>
<keyword evidence="2 6" id="KW-0808">Transferase</keyword>
<dbReference type="NCBIfam" id="TIGR03828">
    <property type="entry name" value="pfkB"/>
    <property type="match status" value="1"/>
</dbReference>
<sequence length="309" mass="34004">MITTITLNPALDKLMQIDALNIGETNRTEILSESAAGKGIDVAKVIRDFNREVNATGFLGGIVAPIFKQCFQDEKINDHFINIKGTTRTNIQLFDTKGKRTELLEKGPEIETNELTELLHKVEELAKKSTVVAICGSAPRGVDEDYFTKLIQLCKNYCDKVIVDTSGSLLKVAIEQKPCLIKPNQDEMLELMGVKSATQDQMIEFAQEICRQGIEYVLISLGKEGAMLVSEQGAWKGKAPEVEVKSTLGCGDTVVASMCISFAEGDQPEEMLKKAIALSSANAMTFETAHVIESDYKSLLPRCHVEKIK</sequence>
<dbReference type="InterPro" id="IPR029056">
    <property type="entry name" value="Ribokinase-like"/>
</dbReference>
<dbReference type="Proteomes" id="UP001058072">
    <property type="component" value="Chromosome"/>
</dbReference>
<name>A0A9Q9CJY2_9FIRM</name>
<dbReference type="PIRSF" id="PIRSF000535">
    <property type="entry name" value="1PFK/6PFK/LacC"/>
    <property type="match status" value="1"/>
</dbReference>
<evidence type="ECO:0000256" key="5">
    <source>
        <dbReference type="ARBA" id="ARBA00022840"/>
    </source>
</evidence>
<comment type="similarity">
    <text evidence="1">Belongs to the carbohydrate kinase pfkB family.</text>
</comment>
<keyword evidence="6" id="KW-0423">Lactose metabolism</keyword>
<keyword evidence="5 6" id="KW-0067">ATP-binding</keyword>
<dbReference type="AlphaFoldDB" id="A0A9Q9CJY2"/>
<evidence type="ECO:0000256" key="3">
    <source>
        <dbReference type="ARBA" id="ARBA00022741"/>
    </source>
</evidence>
<evidence type="ECO:0000259" key="7">
    <source>
        <dbReference type="Pfam" id="PF00294"/>
    </source>
</evidence>
<dbReference type="NCBIfam" id="TIGR03168">
    <property type="entry name" value="1-PFK"/>
    <property type="match status" value="1"/>
</dbReference>
<dbReference type="EC" id="2.7.1.144" evidence="6"/>
<accession>A0A9Q9CJY2</accession>
<keyword evidence="4" id="KW-0418">Kinase</keyword>
<dbReference type="GO" id="GO:0008662">
    <property type="term" value="F:1-phosphofructokinase activity"/>
    <property type="evidence" value="ECO:0007669"/>
    <property type="project" value="InterPro"/>
</dbReference>
<feature type="domain" description="Carbohydrate kinase PfkB" evidence="7">
    <location>
        <begin position="10"/>
        <end position="289"/>
    </location>
</feature>
<dbReference type="InterPro" id="IPR011611">
    <property type="entry name" value="PfkB_dom"/>
</dbReference>
<comment type="similarity">
    <text evidence="6">Belongs to the carbohydrate kinase PfkB family. LacC subfamily.</text>
</comment>
<keyword evidence="3 6" id="KW-0547">Nucleotide-binding</keyword>
<dbReference type="GO" id="GO:0044281">
    <property type="term" value="P:small molecule metabolic process"/>
    <property type="evidence" value="ECO:0007669"/>
    <property type="project" value="UniProtKB-ARBA"/>
</dbReference>
<dbReference type="InterPro" id="IPR017583">
    <property type="entry name" value="Tagatose/fructose_Pkinase"/>
</dbReference>
<dbReference type="FunFam" id="3.40.1190.20:FF:000001">
    <property type="entry name" value="Phosphofructokinase"/>
    <property type="match status" value="1"/>
</dbReference>
<dbReference type="RefSeq" id="WP_055305623.1">
    <property type="nucleotide sequence ID" value="NZ_CP071250.1"/>
</dbReference>
<dbReference type="GO" id="GO:0016052">
    <property type="term" value="P:carbohydrate catabolic process"/>
    <property type="evidence" value="ECO:0007669"/>
    <property type="project" value="UniProtKB-ARBA"/>
</dbReference>
<gene>
    <name evidence="8" type="primary">pfkB</name>
    <name evidence="8" type="ORF">J0J70_13070</name>
</gene>
<evidence type="ECO:0000313" key="8">
    <source>
        <dbReference type="EMBL" id="UUF08476.1"/>
    </source>
</evidence>
<dbReference type="GO" id="GO:0005829">
    <property type="term" value="C:cytosol"/>
    <property type="evidence" value="ECO:0007669"/>
    <property type="project" value="TreeGrafter"/>
</dbReference>
<dbReference type="SUPFAM" id="SSF53613">
    <property type="entry name" value="Ribokinase-like"/>
    <property type="match status" value="1"/>
</dbReference>
<proteinExistence type="inferred from homology"/>
<evidence type="ECO:0000313" key="9">
    <source>
        <dbReference type="Proteomes" id="UP001058072"/>
    </source>
</evidence>
<dbReference type="Pfam" id="PF00294">
    <property type="entry name" value="PfkB"/>
    <property type="match status" value="1"/>
</dbReference>
<organism evidence="8 9">
    <name type="scientific">Turicibacter bilis</name>
    <dbReference type="NCBI Taxonomy" id="2735723"/>
    <lineage>
        <taxon>Bacteria</taxon>
        <taxon>Bacillati</taxon>
        <taxon>Bacillota</taxon>
        <taxon>Erysipelotrichia</taxon>
        <taxon>Erysipelotrichales</taxon>
        <taxon>Turicibacteraceae</taxon>
        <taxon>Turicibacter</taxon>
    </lineage>
</organism>
<evidence type="ECO:0000256" key="6">
    <source>
        <dbReference type="PIRNR" id="PIRNR000535"/>
    </source>
</evidence>
<reference evidence="8" key="1">
    <citation type="submission" date="2021-03" db="EMBL/GenBank/DDBJ databases">
        <title>Comparative Genomics and Metabolomics in the genus Turicibacter.</title>
        <authorList>
            <person name="Maki J."/>
            <person name="Looft T."/>
        </authorList>
    </citation>
    <scope>NUCLEOTIDE SEQUENCE</scope>
    <source>
        <strain evidence="8">ISU324</strain>
    </source>
</reference>
<dbReference type="GO" id="GO:0009024">
    <property type="term" value="F:tagatose-6-phosphate kinase activity"/>
    <property type="evidence" value="ECO:0007669"/>
    <property type="project" value="UniProtKB-EC"/>
</dbReference>
<dbReference type="InterPro" id="IPR022463">
    <property type="entry name" value="1-PFruKinase"/>
</dbReference>